<dbReference type="Gene3D" id="1.10.10.10">
    <property type="entry name" value="Winged helix-like DNA-binding domain superfamily/Winged helix DNA-binding domain"/>
    <property type="match status" value="1"/>
</dbReference>
<dbReference type="PROSITE" id="PS51257">
    <property type="entry name" value="PROKAR_LIPOPROTEIN"/>
    <property type="match status" value="1"/>
</dbReference>
<organism evidence="2 3">
    <name type="scientific">Dyadobacter sandarakinus</name>
    <dbReference type="NCBI Taxonomy" id="2747268"/>
    <lineage>
        <taxon>Bacteria</taxon>
        <taxon>Pseudomonadati</taxon>
        <taxon>Bacteroidota</taxon>
        <taxon>Cytophagia</taxon>
        <taxon>Cytophagales</taxon>
        <taxon>Spirosomataceae</taxon>
        <taxon>Dyadobacter</taxon>
    </lineage>
</organism>
<dbReference type="PANTHER" id="PTHR35807:SF1">
    <property type="entry name" value="TRANSCRIPTIONAL REGULATOR REDD"/>
    <property type="match status" value="1"/>
</dbReference>
<evidence type="ECO:0000313" key="3">
    <source>
        <dbReference type="Proteomes" id="UP000612680"/>
    </source>
</evidence>
<dbReference type="Proteomes" id="UP000612680">
    <property type="component" value="Chromosome"/>
</dbReference>
<keyword evidence="1" id="KW-1133">Transmembrane helix</keyword>
<gene>
    <name evidence="2" type="ORF">HWI92_11180</name>
</gene>
<reference evidence="2 3" key="1">
    <citation type="submission" date="2020-06" db="EMBL/GenBank/DDBJ databases">
        <title>Dyadobacter sandarakinus sp. nov., isolated from the soil of the Arctic Yellow River Station.</title>
        <authorList>
            <person name="Zhang Y."/>
            <person name="Peng F."/>
        </authorList>
    </citation>
    <scope>NUCLEOTIDE SEQUENCE [LARGE SCALE GENOMIC DNA]</scope>
    <source>
        <strain evidence="2 3">Q3-56</strain>
    </source>
</reference>
<evidence type="ECO:0000313" key="2">
    <source>
        <dbReference type="EMBL" id="QRR01426.1"/>
    </source>
</evidence>
<sequence>MLSRLLLFIFLLISSLSGCTRVWAQSYGLGFRSFEVVQDKRTALDLSPGTTLCPGNNFEIAFDLAFLPDQKNYFGYILRLIGDNNRNVDILYDNSDTASQRFKVVTGDRFSSIAFDITGAQLYEWNRLRLFFDQKKQQIVLHAGNKTFTHPYQVSDKTCYKILFGAAQYKNFHTTDVPPMKVRDVQISQDGKVKYQWPLDEMAGAEAAETIRHANAQTSNPVWIKKMHHSWQPLQNFTITGPARVTGDPATGSVYVVGQDSLYSYRIATGQLSVKAYARQSLFMDNQVLFEKSSGRIYNLFINEKSVSELDLTSGAWNQNVTQPALKTHFLHANKFFSPADSSIYILGGYGHLEYKGNIQKYDLRSGAWMDLSRRDTLFTPRYLASLGVATGGAYVIGGYGSTTGRQVLNPRNLYDLLFYNVKDNTFKRIYELKVPGEDFVFANSMVVNEKDSTFYALIFPKDKFATQLQLIRGSLVKPEIRRVGSPIQYQFVDTKSFADLFFDAHSNRFVAVTQFTNEHGQTNVAIHSLYAPPLDTEVRTQDPGMHTRVMLTLILVAILIMLGAIAAWRVWGMMRRTDRNVAQPDPVVLAEPESELAAELIAVPDTAPRHFPATNSITLFGNFQIFDEQGNEITKSFTPLLKELFLVLLLHSLRRPGISSEKLKELLWFDKNPESARNNRSVNIAKLKSILDKLHHCQVSKETGYWRIDIDEKHIHVDYAHYLDLVSGKELTKENIAQLADITKRGSFLSNQNYEWLDPFKSEVSNEIVDTYLRYAGSVKVADDPEFLVRLANYIFYFDPVNEEAMTLKCKALAHLGKHSLAKSTYENFAREYSRIYAEEFRKDMPEVMHS</sequence>
<evidence type="ECO:0000256" key="1">
    <source>
        <dbReference type="SAM" id="Phobius"/>
    </source>
</evidence>
<keyword evidence="1" id="KW-0472">Membrane</keyword>
<dbReference type="InterPro" id="IPR036388">
    <property type="entry name" value="WH-like_DNA-bd_sf"/>
</dbReference>
<dbReference type="InterPro" id="IPR011043">
    <property type="entry name" value="Gal_Oxase/kelch_b-propeller"/>
</dbReference>
<accession>A0ABX7I5Q5</accession>
<name>A0ABX7I5Q5_9BACT</name>
<dbReference type="InterPro" id="IPR015915">
    <property type="entry name" value="Kelch-typ_b-propeller"/>
</dbReference>
<dbReference type="InterPro" id="IPR051677">
    <property type="entry name" value="AfsR-DnrI-RedD_regulator"/>
</dbReference>
<protein>
    <submittedName>
        <fullName evidence="2">Galactose oxidase</fullName>
    </submittedName>
</protein>
<keyword evidence="3" id="KW-1185">Reference proteome</keyword>
<dbReference type="RefSeq" id="WP_204663732.1">
    <property type="nucleotide sequence ID" value="NZ_CP056775.1"/>
</dbReference>
<proteinExistence type="predicted"/>
<feature type="transmembrane region" description="Helical" evidence="1">
    <location>
        <begin position="550"/>
        <end position="572"/>
    </location>
</feature>
<dbReference type="EMBL" id="CP056775">
    <property type="protein sequence ID" value="QRR01426.1"/>
    <property type="molecule type" value="Genomic_DNA"/>
</dbReference>
<dbReference type="PANTHER" id="PTHR35807">
    <property type="entry name" value="TRANSCRIPTIONAL REGULATOR REDD-RELATED"/>
    <property type="match status" value="1"/>
</dbReference>
<keyword evidence="1" id="KW-0812">Transmembrane</keyword>
<dbReference type="Gene3D" id="2.120.10.80">
    <property type="entry name" value="Kelch-type beta propeller"/>
    <property type="match status" value="1"/>
</dbReference>
<dbReference type="SUPFAM" id="SSF50965">
    <property type="entry name" value="Galactose oxidase, central domain"/>
    <property type="match status" value="1"/>
</dbReference>